<dbReference type="SUPFAM" id="SSF161111">
    <property type="entry name" value="Cation efflux protein transmembrane domain-like"/>
    <property type="match status" value="1"/>
</dbReference>
<comment type="similarity">
    <text evidence="2">Belongs to the cation diffusion facilitator (CDF) transporter (TC 2.A.4) family. SLC30A subfamily.</text>
</comment>
<feature type="transmembrane region" description="Helical" evidence="9">
    <location>
        <begin position="186"/>
        <end position="203"/>
    </location>
</feature>
<keyword evidence="5" id="KW-0862">Zinc</keyword>
<dbReference type="InterPro" id="IPR002524">
    <property type="entry name" value="Cation_efflux"/>
</dbReference>
<dbReference type="PANTHER" id="PTHR11562">
    <property type="entry name" value="CATION EFFLUX PROTEIN/ ZINC TRANSPORTER"/>
    <property type="match status" value="1"/>
</dbReference>
<dbReference type="Gene3D" id="1.20.1510.10">
    <property type="entry name" value="Cation efflux protein transmembrane domain"/>
    <property type="match status" value="1"/>
</dbReference>
<dbReference type="InterPro" id="IPR027469">
    <property type="entry name" value="Cation_efflux_TMD_sf"/>
</dbReference>
<dbReference type="NCBIfam" id="TIGR01297">
    <property type="entry name" value="CDF"/>
    <property type="match status" value="1"/>
</dbReference>
<evidence type="ECO:0000256" key="4">
    <source>
        <dbReference type="ARBA" id="ARBA00022692"/>
    </source>
</evidence>
<reference evidence="12" key="1">
    <citation type="submission" date="2023-06" db="EMBL/GenBank/DDBJ databases">
        <title>Genomic of Agaribacillus aureum.</title>
        <authorList>
            <person name="Wang G."/>
        </authorList>
    </citation>
    <scope>NUCLEOTIDE SEQUENCE</scope>
    <source>
        <strain evidence="12">BMA12</strain>
    </source>
</reference>
<evidence type="ECO:0000256" key="5">
    <source>
        <dbReference type="ARBA" id="ARBA00022906"/>
    </source>
</evidence>
<gene>
    <name evidence="12" type="ORF">QQ020_29595</name>
</gene>
<evidence type="ECO:0000259" key="11">
    <source>
        <dbReference type="Pfam" id="PF16916"/>
    </source>
</evidence>
<keyword evidence="6 9" id="KW-1133">Transmembrane helix</keyword>
<dbReference type="InterPro" id="IPR050681">
    <property type="entry name" value="CDF/SLC30A"/>
</dbReference>
<evidence type="ECO:0000256" key="2">
    <source>
        <dbReference type="ARBA" id="ARBA00008873"/>
    </source>
</evidence>
<dbReference type="PANTHER" id="PTHR11562:SF17">
    <property type="entry name" value="RE54080P-RELATED"/>
    <property type="match status" value="1"/>
</dbReference>
<protein>
    <submittedName>
        <fullName evidence="12">Cation diffusion facilitator family transporter</fullName>
    </submittedName>
</protein>
<evidence type="ECO:0000256" key="9">
    <source>
        <dbReference type="SAM" id="Phobius"/>
    </source>
</evidence>
<dbReference type="Pfam" id="PF16916">
    <property type="entry name" value="ZT_dimer"/>
    <property type="match status" value="1"/>
</dbReference>
<sequence length="301" mass="33544">MSHHHHHDHSDLNHHHGSNDNIKIAFFLNSLFTVIEIVGGVLTNSVAILSDALHDLGDTLSLGLAWYFQKISSKGRDKIFSYGYKRFSLLGAIINAIILVAGSIFILFETIPRLIAPEPSDAKGMIILAVLGVLFNGAAILRLRRGSSINEKVVRLHLMEDVLGWVAVLIGAVVMYFFDVPVIDPILSLLISAFILFNVTKSLKQTFQIILQGIPVNADVEAIKSYLLNLPEIDDYHDFHIWSMDGEYNILTVHLVLHKNLSMGELNDLKVSIKNNLDKKGVDHATIEFENNQEECALVDC</sequence>
<evidence type="ECO:0000256" key="8">
    <source>
        <dbReference type="ARBA" id="ARBA00023136"/>
    </source>
</evidence>
<dbReference type="InterPro" id="IPR058533">
    <property type="entry name" value="Cation_efflux_TM"/>
</dbReference>
<name>A0ABT8LEQ3_9BACT</name>
<keyword evidence="8 9" id="KW-0472">Membrane</keyword>
<evidence type="ECO:0000256" key="6">
    <source>
        <dbReference type="ARBA" id="ARBA00022989"/>
    </source>
</evidence>
<proteinExistence type="inferred from homology"/>
<dbReference type="InterPro" id="IPR027470">
    <property type="entry name" value="Cation_efflux_CTD"/>
</dbReference>
<dbReference type="Gene3D" id="3.30.70.1350">
    <property type="entry name" value="Cation efflux protein, cytoplasmic domain"/>
    <property type="match status" value="1"/>
</dbReference>
<evidence type="ECO:0000259" key="10">
    <source>
        <dbReference type="Pfam" id="PF01545"/>
    </source>
</evidence>
<dbReference type="InterPro" id="IPR036837">
    <property type="entry name" value="Cation_efflux_CTD_sf"/>
</dbReference>
<organism evidence="12 13">
    <name type="scientific">Agaribacillus aureus</name>
    <dbReference type="NCBI Taxonomy" id="3051825"/>
    <lineage>
        <taxon>Bacteria</taxon>
        <taxon>Pseudomonadati</taxon>
        <taxon>Bacteroidota</taxon>
        <taxon>Cytophagia</taxon>
        <taxon>Cytophagales</taxon>
        <taxon>Splendidivirgaceae</taxon>
        <taxon>Agaribacillus</taxon>
    </lineage>
</organism>
<feature type="transmembrane region" description="Helical" evidence="9">
    <location>
        <begin position="21"/>
        <end position="42"/>
    </location>
</feature>
<keyword evidence="7" id="KW-0406">Ion transport</keyword>
<comment type="caution">
    <text evidence="12">The sequence shown here is derived from an EMBL/GenBank/DDBJ whole genome shotgun (WGS) entry which is preliminary data.</text>
</comment>
<dbReference type="Proteomes" id="UP001172083">
    <property type="component" value="Unassembled WGS sequence"/>
</dbReference>
<evidence type="ECO:0000256" key="3">
    <source>
        <dbReference type="ARBA" id="ARBA00022448"/>
    </source>
</evidence>
<comment type="subcellular location">
    <subcellularLocation>
        <location evidence="1">Membrane</location>
        <topology evidence="1">Multi-pass membrane protein</topology>
    </subcellularLocation>
</comment>
<keyword evidence="5" id="KW-0864">Zinc transport</keyword>
<dbReference type="Pfam" id="PF01545">
    <property type="entry name" value="Cation_efflux"/>
    <property type="match status" value="1"/>
</dbReference>
<evidence type="ECO:0000313" key="12">
    <source>
        <dbReference type="EMBL" id="MDN5216259.1"/>
    </source>
</evidence>
<feature type="domain" description="Cation efflux protein transmembrane" evidence="10">
    <location>
        <begin position="22"/>
        <end position="211"/>
    </location>
</feature>
<feature type="transmembrane region" description="Helical" evidence="9">
    <location>
        <begin position="124"/>
        <end position="141"/>
    </location>
</feature>
<evidence type="ECO:0000256" key="7">
    <source>
        <dbReference type="ARBA" id="ARBA00023065"/>
    </source>
</evidence>
<dbReference type="EMBL" id="JAUJEB010000008">
    <property type="protein sequence ID" value="MDN5216259.1"/>
    <property type="molecule type" value="Genomic_DNA"/>
</dbReference>
<feature type="domain" description="Cation efflux protein cytoplasmic" evidence="11">
    <location>
        <begin position="217"/>
        <end position="290"/>
    </location>
</feature>
<keyword evidence="4 9" id="KW-0812">Transmembrane</keyword>
<feature type="transmembrane region" description="Helical" evidence="9">
    <location>
        <begin position="162"/>
        <end position="180"/>
    </location>
</feature>
<dbReference type="SUPFAM" id="SSF160240">
    <property type="entry name" value="Cation efflux protein cytoplasmic domain-like"/>
    <property type="match status" value="1"/>
</dbReference>
<feature type="transmembrane region" description="Helical" evidence="9">
    <location>
        <begin position="89"/>
        <end position="108"/>
    </location>
</feature>
<accession>A0ABT8LEQ3</accession>
<keyword evidence="3" id="KW-0813">Transport</keyword>
<dbReference type="RefSeq" id="WP_346761596.1">
    <property type="nucleotide sequence ID" value="NZ_JAUJEB010000008.1"/>
</dbReference>
<evidence type="ECO:0000313" key="13">
    <source>
        <dbReference type="Proteomes" id="UP001172083"/>
    </source>
</evidence>
<evidence type="ECO:0000256" key="1">
    <source>
        <dbReference type="ARBA" id="ARBA00004141"/>
    </source>
</evidence>
<keyword evidence="13" id="KW-1185">Reference proteome</keyword>